<evidence type="ECO:0000256" key="1">
    <source>
        <dbReference type="SAM" id="Coils"/>
    </source>
</evidence>
<dbReference type="AlphaFoldDB" id="A0A3M8QU59"/>
<dbReference type="OrthoDB" id="9806096at2"/>
<keyword evidence="2" id="KW-1133">Transmembrane helix</keyword>
<dbReference type="RefSeq" id="WP_123104810.1">
    <property type="nucleotide sequence ID" value="NZ_CP127527.1"/>
</dbReference>
<dbReference type="InterPro" id="IPR025570">
    <property type="entry name" value="DUF4337"/>
</dbReference>
<reference evidence="3" key="1">
    <citation type="submission" date="2018-10" db="EMBL/GenBank/DDBJ databases">
        <title>Acidithiobacillus sulfuriphilus sp. nov.: an extremely acidophilic sulfur-oxidizing chemolithotroph isolated from a neutral pH environment.</title>
        <authorList>
            <person name="Falagan C."/>
            <person name="Moya-Beltran A."/>
            <person name="Quatrini R."/>
            <person name="Johnson D.B."/>
        </authorList>
    </citation>
    <scope>NUCLEOTIDE SEQUENCE [LARGE SCALE GENOMIC DNA]</scope>
    <source>
        <strain evidence="3">CJ-2</strain>
    </source>
</reference>
<protein>
    <submittedName>
        <fullName evidence="3">DUF4337 domain-containing protein</fullName>
    </submittedName>
</protein>
<accession>A0A3M8QU59</accession>
<dbReference type="Pfam" id="PF14235">
    <property type="entry name" value="DUF4337"/>
    <property type="match status" value="1"/>
</dbReference>
<feature type="coiled-coil region" evidence="1">
    <location>
        <begin position="108"/>
        <end position="138"/>
    </location>
</feature>
<evidence type="ECO:0000256" key="2">
    <source>
        <dbReference type="SAM" id="Phobius"/>
    </source>
</evidence>
<keyword evidence="1" id="KW-0175">Coiled coil</keyword>
<sequence length="193" mass="21104">MSEHGLHTHAPHEEALHAGDHGHGAGHSLNQWVAIFTALLAALGAVVSYQGNHLMNEVLLYKNEAVLKKTRATDQWNYYQAVSTKMHLMELAVDLSPPDKVGPFRKKISKYEQQKGDIKKAADQLEAESQAADEESARLNRPHNDMEIGMIFLQIAISLASITALTGRKWLFGAAILSALAGLGLWIAAMAVM</sequence>
<organism evidence="3">
    <name type="scientific">Acidithiobacillus sulfuriphilus</name>
    <dbReference type="NCBI Taxonomy" id="1867749"/>
    <lineage>
        <taxon>Bacteria</taxon>
        <taxon>Pseudomonadati</taxon>
        <taxon>Pseudomonadota</taxon>
        <taxon>Acidithiobacillia</taxon>
        <taxon>Acidithiobacillales</taxon>
        <taxon>Acidithiobacillaceae</taxon>
        <taxon>Acidithiobacillus</taxon>
    </lineage>
</organism>
<dbReference type="EMBL" id="RIZI01000181">
    <property type="protein sequence ID" value="RNF59717.1"/>
    <property type="molecule type" value="Genomic_DNA"/>
</dbReference>
<keyword evidence="2" id="KW-0472">Membrane</keyword>
<proteinExistence type="predicted"/>
<feature type="transmembrane region" description="Helical" evidence="2">
    <location>
        <begin position="171"/>
        <end position="192"/>
    </location>
</feature>
<feature type="transmembrane region" description="Helical" evidence="2">
    <location>
        <begin position="148"/>
        <end position="165"/>
    </location>
</feature>
<name>A0A3M8QU59_9PROT</name>
<evidence type="ECO:0000313" key="3">
    <source>
        <dbReference type="EMBL" id="RNF59717.1"/>
    </source>
</evidence>
<feature type="transmembrane region" description="Helical" evidence="2">
    <location>
        <begin position="29"/>
        <end position="49"/>
    </location>
</feature>
<keyword evidence="2" id="KW-0812">Transmembrane</keyword>
<comment type="caution">
    <text evidence="3">The sequence shown here is derived from an EMBL/GenBank/DDBJ whole genome shotgun (WGS) entry which is preliminary data.</text>
</comment>
<gene>
    <name evidence="3" type="ORF">EC580_10450</name>
</gene>